<dbReference type="PANTHER" id="PTHR11731">
    <property type="entry name" value="PROTEASE FAMILY S9B,C DIPEPTIDYL-PEPTIDASE IV-RELATED"/>
    <property type="match status" value="1"/>
</dbReference>
<dbReference type="InterPro" id="IPR002469">
    <property type="entry name" value="Peptidase_S9B_N"/>
</dbReference>
<dbReference type="OrthoDB" id="9812921at2"/>
<dbReference type="GO" id="GO:0008239">
    <property type="term" value="F:dipeptidyl-peptidase activity"/>
    <property type="evidence" value="ECO:0007669"/>
    <property type="project" value="TreeGrafter"/>
</dbReference>
<dbReference type="PATRIC" id="fig|1121877.4.peg.1315"/>
<organism evidence="3 4">
    <name type="scientific">Ferrimicrobium acidiphilum DSM 19497</name>
    <dbReference type="NCBI Taxonomy" id="1121877"/>
    <lineage>
        <taxon>Bacteria</taxon>
        <taxon>Bacillati</taxon>
        <taxon>Actinomycetota</taxon>
        <taxon>Acidimicrobiia</taxon>
        <taxon>Acidimicrobiales</taxon>
        <taxon>Acidimicrobiaceae</taxon>
        <taxon>Ferrimicrobium</taxon>
    </lineage>
</organism>
<dbReference type="Pfam" id="PF00326">
    <property type="entry name" value="Peptidase_S9"/>
    <property type="match status" value="1"/>
</dbReference>
<dbReference type="PANTHER" id="PTHR11731:SF193">
    <property type="entry name" value="DIPEPTIDYL PEPTIDASE 9"/>
    <property type="match status" value="1"/>
</dbReference>
<dbReference type="eggNOG" id="COG1506">
    <property type="taxonomic scope" value="Bacteria"/>
</dbReference>
<dbReference type="EMBL" id="JXUW01000008">
    <property type="protein sequence ID" value="KJE77071.1"/>
    <property type="molecule type" value="Genomic_DNA"/>
</dbReference>
<protein>
    <submittedName>
        <fullName evidence="3">Prolyl tripeptidyl peptidase</fullName>
        <ecNumber evidence="3">3.4.14.12</ecNumber>
    </submittedName>
</protein>
<feature type="domain" description="Peptidase S9 prolyl oligopeptidase catalytic" evidence="1">
    <location>
        <begin position="490"/>
        <end position="690"/>
    </location>
</feature>
<dbReference type="AlphaFoldDB" id="A0A0D8FVB9"/>
<comment type="caution">
    <text evidence="3">The sequence shown here is derived from an EMBL/GenBank/DDBJ whole genome shotgun (WGS) entry which is preliminary data.</text>
</comment>
<dbReference type="STRING" id="1121877.FEAC_11970"/>
<dbReference type="Pfam" id="PF00930">
    <property type="entry name" value="DPPIV_N"/>
    <property type="match status" value="1"/>
</dbReference>
<dbReference type="InterPro" id="IPR001375">
    <property type="entry name" value="Peptidase_S9_cat"/>
</dbReference>
<dbReference type="InterPro" id="IPR050278">
    <property type="entry name" value="Serine_Prot_S9B/DPPIV"/>
</dbReference>
<sequence>MSTQRKLNLSDLALRPIPGMTLPSQVSFSPSGDHLYYLAPQAGDSLALFAFDIARREERLVLAVPSADETLEEELRKQRLRQTMGGIGSFQIVDEVSALVNVGGAFQLVDLGTGDVIDGFDFSGARQLIKVGVDRFVATTGDEIVLVGRDCSREILVAAAGDGMSVGVAEYVAQEELGRMTGMWLDPSGRWLAYTEVDESKVDQHHIVRTDLHPNVVERYRYPMVGATNASVVLCLLDLETHTRTVVESVDADRYLANVVWLDTDRLAVSSLNRQQDRLNRWVYRVSDGVRLPLGQEYGQPWVNLAEREFAIDGDLLTTSEADRRQRHLVRIHADGTRTQLGELVIRELLGVQGMTALVVATGDSPTEEWLYRVDLIGGHCERIGTEYGVATGVLAPRGDNVYISASSRSLEPRAMVSTPDGRSVSIAQTSAPFLVAEPEMIELESASGETLYGAVYLPSPERIEGAPLIVSVYGGPHAQLVVNHYGLTLDLQAQYLASRGAVVVKLDNRGSYGRSLDFEAYLHRRFGEIELSDQLRGVAYCQRRWRLDSDRVGIYGWSYGGYMTLMAMTRASEVFKVGVAGAPVVDFRWYDTAYTERYLGDPVDNQEGYERSSVLDKLERLSGKLMVIHGLMDENVHFGHTSSLIARANELGKDIELVVLPSSRHAPTDQASLLRVATSRTRFLLSNLGLPDDSLN</sequence>
<evidence type="ECO:0000313" key="4">
    <source>
        <dbReference type="Proteomes" id="UP000032336"/>
    </source>
</evidence>
<feature type="domain" description="Dipeptidylpeptidase IV N-terminal" evidence="2">
    <location>
        <begin position="161"/>
        <end position="402"/>
    </location>
</feature>
<dbReference type="SUPFAM" id="SSF53474">
    <property type="entry name" value="alpha/beta-Hydrolases"/>
    <property type="match status" value="1"/>
</dbReference>
<proteinExistence type="predicted"/>
<reference evidence="3 4" key="1">
    <citation type="submission" date="2015-01" db="EMBL/GenBank/DDBJ databases">
        <title>Draft genome of the acidophilic iron oxidizer Ferrimicrobium acidiphilum strain T23.</title>
        <authorList>
            <person name="Poehlein A."/>
            <person name="Eisen S."/>
            <person name="Schloemann M."/>
            <person name="Johnson B.D."/>
            <person name="Daniel R."/>
            <person name="Muehling M."/>
        </authorList>
    </citation>
    <scope>NUCLEOTIDE SEQUENCE [LARGE SCALE GENOMIC DNA]</scope>
    <source>
        <strain evidence="3 4">T23</strain>
    </source>
</reference>
<gene>
    <name evidence="3" type="primary">ptpA2</name>
    <name evidence="3" type="ORF">FEAC_11970</name>
</gene>
<dbReference type="EC" id="3.4.14.12" evidence="3"/>
<evidence type="ECO:0000313" key="3">
    <source>
        <dbReference type="EMBL" id="KJE77071.1"/>
    </source>
</evidence>
<dbReference type="InterPro" id="IPR029058">
    <property type="entry name" value="AB_hydrolase_fold"/>
</dbReference>
<dbReference type="GO" id="GO:0006508">
    <property type="term" value="P:proteolysis"/>
    <property type="evidence" value="ECO:0007669"/>
    <property type="project" value="InterPro"/>
</dbReference>
<keyword evidence="4" id="KW-1185">Reference proteome</keyword>
<dbReference type="Gene3D" id="2.140.10.30">
    <property type="entry name" value="Dipeptidylpeptidase IV, N-terminal domain"/>
    <property type="match status" value="1"/>
</dbReference>
<dbReference type="Proteomes" id="UP000032336">
    <property type="component" value="Unassembled WGS sequence"/>
</dbReference>
<dbReference type="RefSeq" id="WP_035388971.1">
    <property type="nucleotide sequence ID" value="NZ_JQKF01000008.1"/>
</dbReference>
<name>A0A0D8FVB9_9ACTN</name>
<dbReference type="GeneID" id="78372427"/>
<dbReference type="SUPFAM" id="SSF82171">
    <property type="entry name" value="DPP6 N-terminal domain-like"/>
    <property type="match status" value="1"/>
</dbReference>
<dbReference type="GO" id="GO:0008236">
    <property type="term" value="F:serine-type peptidase activity"/>
    <property type="evidence" value="ECO:0007669"/>
    <property type="project" value="InterPro"/>
</dbReference>
<accession>A0A0D8FVB9</accession>
<evidence type="ECO:0000259" key="1">
    <source>
        <dbReference type="Pfam" id="PF00326"/>
    </source>
</evidence>
<dbReference type="Gene3D" id="3.40.50.1820">
    <property type="entry name" value="alpha/beta hydrolase"/>
    <property type="match status" value="1"/>
</dbReference>
<keyword evidence="3" id="KW-0378">Hydrolase</keyword>
<evidence type="ECO:0000259" key="2">
    <source>
        <dbReference type="Pfam" id="PF00930"/>
    </source>
</evidence>